<protein>
    <submittedName>
        <fullName evidence="1">Pentapeptide repeat-containing protein</fullName>
    </submittedName>
</protein>
<dbReference type="SUPFAM" id="SSF141571">
    <property type="entry name" value="Pentapeptide repeat-like"/>
    <property type="match status" value="1"/>
</dbReference>
<dbReference type="Proteomes" id="UP001152872">
    <property type="component" value="Unassembled WGS sequence"/>
</dbReference>
<dbReference type="RefSeq" id="WP_009626531.1">
    <property type="nucleotide sequence ID" value="NZ_VBTY01000048.1"/>
</dbReference>
<comment type="caution">
    <text evidence="1">The sequence shown here is derived from an EMBL/GenBank/DDBJ whole genome shotgun (WGS) entry which is preliminary data.</text>
</comment>
<evidence type="ECO:0000313" key="2">
    <source>
        <dbReference type="Proteomes" id="UP001152872"/>
    </source>
</evidence>
<dbReference type="PANTHER" id="PTHR14136">
    <property type="entry name" value="BTB_POZ DOMAIN-CONTAINING PROTEIN KCTD9"/>
    <property type="match status" value="1"/>
</dbReference>
<evidence type="ECO:0000313" key="1">
    <source>
        <dbReference type="EMBL" id="MDG3494455.1"/>
    </source>
</evidence>
<reference evidence="1" key="1">
    <citation type="submission" date="2019-05" db="EMBL/GenBank/DDBJ databases">
        <title>Whole genome sequencing of Pseudanabaena catenata USMAC16.</title>
        <authorList>
            <person name="Khan Z."/>
            <person name="Omar W.M."/>
            <person name="Convey P."/>
            <person name="Merican F."/>
            <person name="Najimudin N."/>
        </authorList>
    </citation>
    <scope>NUCLEOTIDE SEQUENCE</scope>
    <source>
        <strain evidence="1">USMAC16</strain>
    </source>
</reference>
<dbReference type="PANTHER" id="PTHR14136:SF17">
    <property type="entry name" value="BTB_POZ DOMAIN-CONTAINING PROTEIN KCTD9"/>
    <property type="match status" value="1"/>
</dbReference>
<dbReference type="InterPro" id="IPR051082">
    <property type="entry name" value="Pentapeptide-BTB/POZ_domain"/>
</dbReference>
<organism evidence="1 2">
    <name type="scientific">Pseudanabaena catenata USMAC16</name>
    <dbReference type="NCBI Taxonomy" id="1855837"/>
    <lineage>
        <taxon>Bacteria</taxon>
        <taxon>Bacillati</taxon>
        <taxon>Cyanobacteriota</taxon>
        <taxon>Cyanophyceae</taxon>
        <taxon>Pseudanabaenales</taxon>
        <taxon>Pseudanabaenaceae</taxon>
        <taxon>Pseudanabaena</taxon>
    </lineage>
</organism>
<dbReference type="InterPro" id="IPR001646">
    <property type="entry name" value="5peptide_repeat"/>
</dbReference>
<gene>
    <name evidence="1" type="ORF">FEV09_07770</name>
</gene>
<sequence length="133" mass="13981">MKPTIHSSLIISGLIAAITSISAIESALADPNQIRQVLQTRECAGCNLSREKLSFANLRGANLRNANLFSADLKLADLREANLIGAILDKADLRGADLTGADLTGAYMSETNLCGAIMPDGQKSVEGCPKAPK</sequence>
<dbReference type="EMBL" id="VBTY01000048">
    <property type="protein sequence ID" value="MDG3494455.1"/>
    <property type="molecule type" value="Genomic_DNA"/>
</dbReference>
<accession>A0A9X4M8D1</accession>
<proteinExistence type="predicted"/>
<dbReference type="Pfam" id="PF00805">
    <property type="entry name" value="Pentapeptide"/>
    <property type="match status" value="1"/>
</dbReference>
<name>A0A9X4M8D1_9CYAN</name>
<keyword evidence="2" id="KW-1185">Reference proteome</keyword>
<dbReference type="AlphaFoldDB" id="A0A9X4M8D1"/>
<dbReference type="Gene3D" id="2.160.20.80">
    <property type="entry name" value="E3 ubiquitin-protein ligase SopA"/>
    <property type="match status" value="1"/>
</dbReference>